<protein>
    <submittedName>
        <fullName evidence="3">Alpha/beta fold hydrolase</fullName>
    </submittedName>
</protein>
<dbReference type="Pfam" id="PF12697">
    <property type="entry name" value="Abhydrolase_6"/>
    <property type="match status" value="1"/>
</dbReference>
<dbReference type="InterPro" id="IPR000639">
    <property type="entry name" value="Epox_hydrolase-like"/>
</dbReference>
<dbReference type="PANTHER" id="PTHR43433:SF5">
    <property type="entry name" value="AB HYDROLASE-1 DOMAIN-CONTAINING PROTEIN"/>
    <property type="match status" value="1"/>
</dbReference>
<organism evidence="3 4">
    <name type="scientific">Actinomadura rugatobispora</name>
    <dbReference type="NCBI Taxonomy" id="1994"/>
    <lineage>
        <taxon>Bacteria</taxon>
        <taxon>Bacillati</taxon>
        <taxon>Actinomycetota</taxon>
        <taxon>Actinomycetes</taxon>
        <taxon>Streptosporangiales</taxon>
        <taxon>Thermomonosporaceae</taxon>
        <taxon>Actinomadura</taxon>
    </lineage>
</organism>
<dbReference type="PRINTS" id="PR00412">
    <property type="entry name" value="EPOXHYDRLASE"/>
</dbReference>
<evidence type="ECO:0000313" key="3">
    <source>
        <dbReference type="EMBL" id="MFC5754127.1"/>
    </source>
</evidence>
<proteinExistence type="predicted"/>
<keyword evidence="1" id="KW-0560">Oxidoreductase</keyword>
<comment type="caution">
    <text evidence="3">The sequence shown here is derived from an EMBL/GenBank/DDBJ whole genome shotgun (WGS) entry which is preliminary data.</text>
</comment>
<keyword evidence="3" id="KW-0378">Hydrolase</keyword>
<evidence type="ECO:0000259" key="2">
    <source>
        <dbReference type="Pfam" id="PF12697"/>
    </source>
</evidence>
<keyword evidence="4" id="KW-1185">Reference proteome</keyword>
<dbReference type="GO" id="GO:0016787">
    <property type="term" value="F:hydrolase activity"/>
    <property type="evidence" value="ECO:0007669"/>
    <property type="project" value="UniProtKB-KW"/>
</dbReference>
<dbReference type="RefSeq" id="WP_378291900.1">
    <property type="nucleotide sequence ID" value="NZ_JBHSON010000137.1"/>
</dbReference>
<feature type="domain" description="AB hydrolase-1" evidence="2">
    <location>
        <begin position="18"/>
        <end position="255"/>
    </location>
</feature>
<name>A0ABW1AHQ3_9ACTN</name>
<dbReference type="InterPro" id="IPR029058">
    <property type="entry name" value="AB_hydrolase_fold"/>
</dbReference>
<gene>
    <name evidence="3" type="ORF">ACFPZN_51635</name>
</gene>
<dbReference type="EMBL" id="JBHSON010000137">
    <property type="protein sequence ID" value="MFC5754127.1"/>
    <property type="molecule type" value="Genomic_DNA"/>
</dbReference>
<dbReference type="PANTHER" id="PTHR43433">
    <property type="entry name" value="HYDROLASE, ALPHA/BETA FOLD FAMILY PROTEIN"/>
    <property type="match status" value="1"/>
</dbReference>
<dbReference type="Proteomes" id="UP001596074">
    <property type="component" value="Unassembled WGS sequence"/>
</dbReference>
<keyword evidence="1" id="KW-0575">Peroxidase</keyword>
<sequence length="262" mass="28644">MPIVNGINYEEYGAGDPVVLLAGTGAPGRVWRTHQVPALIKAGFRAITVDNRGIPPSEISAEGFTLADMVADTIGLIEHLRPSPCRLVGFSMGAIIAQELLTTRSDLVSQAVLMATRGRTDALSAAASHAELELLDSGVKLPPRYEAVVNVVRGFSRRTLNDERLVRDWLDIFEMSPISTMLSRSQLSIDTIPNRLERYRTIESACLVMGFTDDLMAPPHLAREVADHIPGGTYREIAHCGHYGQLEQPEAVNAAILDFFRP</sequence>
<dbReference type="Gene3D" id="3.40.50.1820">
    <property type="entry name" value="alpha/beta hydrolase"/>
    <property type="match status" value="1"/>
</dbReference>
<reference evidence="4" key="1">
    <citation type="journal article" date="2019" name="Int. J. Syst. Evol. Microbiol.">
        <title>The Global Catalogue of Microorganisms (GCM) 10K type strain sequencing project: providing services to taxonomists for standard genome sequencing and annotation.</title>
        <authorList>
            <consortium name="The Broad Institute Genomics Platform"/>
            <consortium name="The Broad Institute Genome Sequencing Center for Infectious Disease"/>
            <person name="Wu L."/>
            <person name="Ma J."/>
        </authorList>
    </citation>
    <scope>NUCLEOTIDE SEQUENCE [LARGE SCALE GENOMIC DNA]</scope>
    <source>
        <strain evidence="4">KCTC 42087</strain>
    </source>
</reference>
<evidence type="ECO:0000256" key="1">
    <source>
        <dbReference type="ARBA" id="ARBA00022559"/>
    </source>
</evidence>
<dbReference type="SUPFAM" id="SSF53474">
    <property type="entry name" value="alpha/beta-Hydrolases"/>
    <property type="match status" value="1"/>
</dbReference>
<dbReference type="InterPro" id="IPR000073">
    <property type="entry name" value="AB_hydrolase_1"/>
</dbReference>
<evidence type="ECO:0000313" key="4">
    <source>
        <dbReference type="Proteomes" id="UP001596074"/>
    </source>
</evidence>
<accession>A0ABW1AHQ3</accession>
<dbReference type="InterPro" id="IPR050471">
    <property type="entry name" value="AB_hydrolase"/>
</dbReference>